<evidence type="ECO:0000256" key="3">
    <source>
        <dbReference type="ARBA" id="ARBA00022729"/>
    </source>
</evidence>
<organism evidence="9 10">
    <name type="scientific">Atractosteus spatula</name>
    <name type="common">Alligator gar</name>
    <name type="synonym">Lepisosteus spatula</name>
    <dbReference type="NCBI Taxonomy" id="7917"/>
    <lineage>
        <taxon>Eukaryota</taxon>
        <taxon>Metazoa</taxon>
        <taxon>Chordata</taxon>
        <taxon>Craniata</taxon>
        <taxon>Vertebrata</taxon>
        <taxon>Euteleostomi</taxon>
        <taxon>Actinopterygii</taxon>
        <taxon>Neopterygii</taxon>
        <taxon>Holostei</taxon>
        <taxon>Semionotiformes</taxon>
        <taxon>Lepisosteidae</taxon>
        <taxon>Atractosteus</taxon>
    </lineage>
</organism>
<dbReference type="SMART" id="SM00020">
    <property type="entry name" value="Tryp_SPc"/>
    <property type="match status" value="1"/>
</dbReference>
<dbReference type="InterPro" id="IPR009003">
    <property type="entry name" value="Peptidase_S1_PA"/>
</dbReference>
<feature type="domain" description="Peptidase S1" evidence="8">
    <location>
        <begin position="16"/>
        <end position="261"/>
    </location>
</feature>
<keyword evidence="4" id="KW-0865">Zymogen</keyword>
<dbReference type="PANTHER" id="PTHR24271">
    <property type="entry name" value="KALLIKREIN-RELATED"/>
    <property type="match status" value="1"/>
</dbReference>
<sequence length="262" mass="28159">TETSCVYLPAGPGDCVMGGGEAVAHSRPYMASIQHDDKHECGGFLISGQWVMTAAHCFSEPSDNSIRVVLGAHSLSTPEDSKQVFSIASSHPHPEFSLENYDNDIALLKLDGTATMSSAVKPIEFQRGGGYVREGEECSIAGWGATSNIGFRPDKLQEVDVKVLSRRLCGRSDYYGDKFTDNMMCAAESRKDTCDVRLLSSDRPPAVCLLVSQGDSGGPLVHGGVAVGITSNGSKKCGRPKKPGVYTVISRYTQWIDSTMQQ</sequence>
<evidence type="ECO:0000256" key="4">
    <source>
        <dbReference type="ARBA" id="ARBA00023145"/>
    </source>
</evidence>
<proteinExistence type="predicted"/>
<dbReference type="PROSITE" id="PS00134">
    <property type="entry name" value="TRYPSIN_HIS"/>
    <property type="match status" value="1"/>
</dbReference>
<feature type="non-terminal residue" evidence="9">
    <location>
        <position position="1"/>
    </location>
</feature>
<protein>
    <recommendedName>
        <fullName evidence="7">trypsin</fullName>
        <ecNumber evidence="7">3.4.21.4</ecNumber>
    </recommendedName>
</protein>
<evidence type="ECO:0000256" key="7">
    <source>
        <dbReference type="ARBA" id="ARBA00038868"/>
    </source>
</evidence>
<dbReference type="Pfam" id="PF00089">
    <property type="entry name" value="Trypsin"/>
    <property type="match status" value="2"/>
</dbReference>
<keyword evidence="5" id="KW-1015">Disulfide bond</keyword>
<evidence type="ECO:0000256" key="6">
    <source>
        <dbReference type="ARBA" id="ARBA00036320"/>
    </source>
</evidence>
<comment type="caution">
    <text evidence="9">The sequence shown here is derived from an EMBL/GenBank/DDBJ whole genome shotgun (WGS) entry which is preliminary data.</text>
</comment>
<feature type="non-terminal residue" evidence="9">
    <location>
        <position position="262"/>
    </location>
</feature>
<dbReference type="GO" id="GO:0004252">
    <property type="term" value="F:serine-type endopeptidase activity"/>
    <property type="evidence" value="ECO:0007669"/>
    <property type="project" value="UniProtKB-EC"/>
</dbReference>
<comment type="subcellular location">
    <subcellularLocation>
        <location evidence="1">Secreted</location>
        <location evidence="1">Extracellular space</location>
    </subcellularLocation>
</comment>
<dbReference type="Gene3D" id="2.40.10.10">
    <property type="entry name" value="Trypsin-like serine proteases"/>
    <property type="match status" value="2"/>
</dbReference>
<dbReference type="GO" id="GO:0006508">
    <property type="term" value="P:proteolysis"/>
    <property type="evidence" value="ECO:0007669"/>
    <property type="project" value="InterPro"/>
</dbReference>
<dbReference type="PRINTS" id="PR00722">
    <property type="entry name" value="CHYMOTRYPSIN"/>
</dbReference>
<evidence type="ECO:0000313" key="9">
    <source>
        <dbReference type="EMBL" id="MBN3323023.1"/>
    </source>
</evidence>
<dbReference type="EMBL" id="JAAWVO010062597">
    <property type="protein sequence ID" value="MBN3323023.1"/>
    <property type="molecule type" value="Genomic_DNA"/>
</dbReference>
<dbReference type="EC" id="3.4.21.4" evidence="7"/>
<dbReference type="PROSITE" id="PS50240">
    <property type="entry name" value="TRYPSIN_DOM"/>
    <property type="match status" value="1"/>
</dbReference>
<keyword evidence="10" id="KW-1185">Reference proteome</keyword>
<evidence type="ECO:0000256" key="1">
    <source>
        <dbReference type="ARBA" id="ARBA00004239"/>
    </source>
</evidence>
<dbReference type="InterPro" id="IPR001254">
    <property type="entry name" value="Trypsin_dom"/>
</dbReference>
<dbReference type="CDD" id="cd00190">
    <property type="entry name" value="Tryp_SPc"/>
    <property type="match status" value="1"/>
</dbReference>
<gene>
    <name evidence="9" type="primary">Cfd_3</name>
    <name evidence="9" type="ORF">GTO95_0013560</name>
</gene>
<evidence type="ECO:0000313" key="10">
    <source>
        <dbReference type="Proteomes" id="UP000736164"/>
    </source>
</evidence>
<accession>A0A8J7P3A7</accession>
<dbReference type="SUPFAM" id="SSF50494">
    <property type="entry name" value="Trypsin-like serine proteases"/>
    <property type="match status" value="1"/>
</dbReference>
<dbReference type="Proteomes" id="UP000736164">
    <property type="component" value="Unassembled WGS sequence"/>
</dbReference>
<keyword evidence="2" id="KW-0964">Secreted</keyword>
<dbReference type="InterPro" id="IPR001314">
    <property type="entry name" value="Peptidase_S1A"/>
</dbReference>
<dbReference type="InterPro" id="IPR043504">
    <property type="entry name" value="Peptidase_S1_PA_chymotrypsin"/>
</dbReference>
<evidence type="ECO:0000256" key="5">
    <source>
        <dbReference type="ARBA" id="ARBA00023157"/>
    </source>
</evidence>
<name>A0A8J7P3A7_ATRSP</name>
<reference evidence="9" key="1">
    <citation type="journal article" date="2021" name="Cell">
        <title>Tracing the genetic footprints of vertebrate landing in non-teleost ray-finned fishes.</title>
        <authorList>
            <person name="Bi X."/>
            <person name="Wang K."/>
            <person name="Yang L."/>
            <person name="Pan H."/>
            <person name="Jiang H."/>
            <person name="Wei Q."/>
            <person name="Fang M."/>
            <person name="Yu H."/>
            <person name="Zhu C."/>
            <person name="Cai Y."/>
            <person name="He Y."/>
            <person name="Gan X."/>
            <person name="Zeng H."/>
            <person name="Yu D."/>
            <person name="Zhu Y."/>
            <person name="Jiang H."/>
            <person name="Qiu Q."/>
            <person name="Yang H."/>
            <person name="Zhang Y.E."/>
            <person name="Wang W."/>
            <person name="Zhu M."/>
            <person name="He S."/>
            <person name="Zhang G."/>
        </authorList>
    </citation>
    <scope>NUCLEOTIDE SEQUENCE</scope>
    <source>
        <strain evidence="9">Allg_001</strain>
    </source>
</reference>
<dbReference type="AlphaFoldDB" id="A0A8J7P3A7"/>
<evidence type="ECO:0000256" key="2">
    <source>
        <dbReference type="ARBA" id="ARBA00022525"/>
    </source>
</evidence>
<evidence type="ECO:0000259" key="8">
    <source>
        <dbReference type="PROSITE" id="PS50240"/>
    </source>
</evidence>
<dbReference type="InterPro" id="IPR018114">
    <property type="entry name" value="TRYPSIN_HIS"/>
</dbReference>
<dbReference type="PANTHER" id="PTHR24271:SF54">
    <property type="entry name" value="COMPLEMENT FACTOR D"/>
    <property type="match status" value="1"/>
</dbReference>
<comment type="catalytic activity">
    <reaction evidence="6">
        <text>Preferential cleavage: Arg-|-Xaa, Lys-|-Xaa.</text>
        <dbReference type="EC" id="3.4.21.4"/>
    </reaction>
</comment>
<dbReference type="FunFam" id="2.40.10.10:FF:000005">
    <property type="entry name" value="Serine protease 37"/>
    <property type="match status" value="1"/>
</dbReference>
<keyword evidence="3" id="KW-0732">Signal</keyword>
<dbReference type="GO" id="GO:0005576">
    <property type="term" value="C:extracellular region"/>
    <property type="evidence" value="ECO:0007669"/>
    <property type="project" value="UniProtKB-SubCell"/>
</dbReference>